<dbReference type="PANTHER" id="PTHR13468:SF7">
    <property type="entry name" value="OS03G0412900 PROTEIN"/>
    <property type="match status" value="1"/>
</dbReference>
<dbReference type="GO" id="GO:0005634">
    <property type="term" value="C:nucleus"/>
    <property type="evidence" value="ECO:0007669"/>
    <property type="project" value="TreeGrafter"/>
</dbReference>
<dbReference type="AlphaFoldDB" id="A0A0A9EIC6"/>
<feature type="compositionally biased region" description="Basic and acidic residues" evidence="1">
    <location>
        <begin position="220"/>
        <end position="263"/>
    </location>
</feature>
<dbReference type="EMBL" id="GBRH01199132">
    <property type="protein sequence ID" value="JAD98763.1"/>
    <property type="molecule type" value="Transcribed_RNA"/>
</dbReference>
<evidence type="ECO:0000256" key="1">
    <source>
        <dbReference type="SAM" id="MobiDB-lite"/>
    </source>
</evidence>
<dbReference type="GO" id="GO:0042393">
    <property type="term" value="F:histone binding"/>
    <property type="evidence" value="ECO:0007669"/>
    <property type="project" value="TreeGrafter"/>
</dbReference>
<dbReference type="GO" id="GO:2000779">
    <property type="term" value="P:regulation of double-strand break repair"/>
    <property type="evidence" value="ECO:0007669"/>
    <property type="project" value="TreeGrafter"/>
</dbReference>
<dbReference type="PANTHER" id="PTHR13468">
    <property type="entry name" value="DEK PROTEIN"/>
    <property type="match status" value="1"/>
</dbReference>
<feature type="region of interest" description="Disordered" evidence="1">
    <location>
        <begin position="186"/>
        <end position="265"/>
    </location>
</feature>
<reference evidence="2" key="2">
    <citation type="journal article" date="2015" name="Data Brief">
        <title>Shoot transcriptome of the giant reed, Arundo donax.</title>
        <authorList>
            <person name="Barrero R.A."/>
            <person name="Guerrero F.D."/>
            <person name="Moolhuijzen P."/>
            <person name="Goolsby J.A."/>
            <person name="Tidwell J."/>
            <person name="Bellgard S.E."/>
            <person name="Bellgard M.I."/>
        </authorList>
    </citation>
    <scope>NUCLEOTIDE SEQUENCE</scope>
    <source>
        <tissue evidence="2">Shoot tissue taken approximately 20 cm above the soil surface</tissue>
    </source>
</reference>
<dbReference type="GO" id="GO:0006325">
    <property type="term" value="P:chromatin organization"/>
    <property type="evidence" value="ECO:0007669"/>
    <property type="project" value="InterPro"/>
</dbReference>
<dbReference type="InterPro" id="IPR044198">
    <property type="entry name" value="DEK"/>
</dbReference>
<proteinExistence type="predicted"/>
<evidence type="ECO:0000313" key="2">
    <source>
        <dbReference type="EMBL" id="JAD98763.1"/>
    </source>
</evidence>
<reference evidence="2" key="1">
    <citation type="submission" date="2014-09" db="EMBL/GenBank/DDBJ databases">
        <authorList>
            <person name="Magalhaes I.L.F."/>
            <person name="Oliveira U."/>
            <person name="Santos F.R."/>
            <person name="Vidigal T.H.D.A."/>
            <person name="Brescovit A.D."/>
            <person name="Santos A.J."/>
        </authorList>
    </citation>
    <scope>NUCLEOTIDE SEQUENCE</scope>
    <source>
        <tissue evidence="2">Shoot tissue taken approximately 20 cm above the soil surface</tissue>
    </source>
</reference>
<protein>
    <submittedName>
        <fullName evidence="2">Uncharacterized protein</fullName>
    </submittedName>
</protein>
<organism evidence="2">
    <name type="scientific">Arundo donax</name>
    <name type="common">Giant reed</name>
    <name type="synonym">Donax arundinaceus</name>
    <dbReference type="NCBI Taxonomy" id="35708"/>
    <lineage>
        <taxon>Eukaryota</taxon>
        <taxon>Viridiplantae</taxon>
        <taxon>Streptophyta</taxon>
        <taxon>Embryophyta</taxon>
        <taxon>Tracheophyta</taxon>
        <taxon>Spermatophyta</taxon>
        <taxon>Magnoliopsida</taxon>
        <taxon>Liliopsida</taxon>
        <taxon>Poales</taxon>
        <taxon>Poaceae</taxon>
        <taxon>PACMAD clade</taxon>
        <taxon>Arundinoideae</taxon>
        <taxon>Arundineae</taxon>
        <taxon>Arundo</taxon>
    </lineage>
</organism>
<sequence length="318" mass="35646">MDCQNAAAAGAGAAEDRSEVTDLREQILQLAEHACHEEEEKSRTELLGKLNTCKRDTLIELCRSFDIVASRANRKEELVSFLMKKFVKGHPSGIEVTNPDKVTDLREQILQLAGHACHEEEETSRTELLEKLNLCKRDTLIELCRSFDIIGSRANRKEELVSILMKFVKDHSSGIDGTNLDKKIKKRRRVKEEENLSTGKPLKKKKREGTALETQGEEEANGRKGVEDRTNYSARDVKDKCADNKKGKFPNEEDNLEPCKKENSSMSENVDAVALNEAPIRANEQVLTASPSAKVVTTAEVDGTNVKASKKKKTIYYQ</sequence>
<dbReference type="GO" id="GO:0003677">
    <property type="term" value="F:DNA binding"/>
    <property type="evidence" value="ECO:0007669"/>
    <property type="project" value="InterPro"/>
</dbReference>
<name>A0A0A9EIC6_ARUDO</name>
<accession>A0A0A9EIC6</accession>